<protein>
    <submittedName>
        <fullName evidence="2">Cupin domain-containing protein</fullName>
    </submittedName>
</protein>
<evidence type="ECO:0000259" key="1">
    <source>
        <dbReference type="Pfam" id="PF07883"/>
    </source>
</evidence>
<dbReference type="Pfam" id="PF07883">
    <property type="entry name" value="Cupin_2"/>
    <property type="match status" value="1"/>
</dbReference>
<dbReference type="PANTHER" id="PTHR36440">
    <property type="entry name" value="PUTATIVE (AFU_ORTHOLOGUE AFUA_8G07350)-RELATED"/>
    <property type="match status" value="1"/>
</dbReference>
<organism evidence="2 3">
    <name type="scientific">Roseomonas populi</name>
    <dbReference type="NCBI Taxonomy" id="3121582"/>
    <lineage>
        <taxon>Bacteria</taxon>
        <taxon>Pseudomonadati</taxon>
        <taxon>Pseudomonadota</taxon>
        <taxon>Alphaproteobacteria</taxon>
        <taxon>Acetobacterales</taxon>
        <taxon>Roseomonadaceae</taxon>
        <taxon>Roseomonas</taxon>
    </lineage>
</organism>
<comment type="caution">
    <text evidence="2">The sequence shown here is derived from an EMBL/GenBank/DDBJ whole genome shotgun (WGS) entry which is preliminary data.</text>
</comment>
<dbReference type="InterPro" id="IPR011051">
    <property type="entry name" value="RmlC_Cupin_sf"/>
</dbReference>
<proteinExistence type="predicted"/>
<dbReference type="InterPro" id="IPR014710">
    <property type="entry name" value="RmlC-like_jellyroll"/>
</dbReference>
<dbReference type="Gene3D" id="2.60.120.10">
    <property type="entry name" value="Jelly Rolls"/>
    <property type="match status" value="1"/>
</dbReference>
<feature type="domain" description="Cupin type-2" evidence="1">
    <location>
        <begin position="45"/>
        <end position="104"/>
    </location>
</feature>
<dbReference type="Proteomes" id="UP001524642">
    <property type="component" value="Unassembled WGS sequence"/>
</dbReference>
<dbReference type="PANTHER" id="PTHR36440:SF1">
    <property type="entry name" value="PUTATIVE (AFU_ORTHOLOGUE AFUA_8G07350)-RELATED"/>
    <property type="match status" value="1"/>
</dbReference>
<dbReference type="InterPro" id="IPR013096">
    <property type="entry name" value="Cupin_2"/>
</dbReference>
<name>A0ABT1X8R3_9PROT</name>
<evidence type="ECO:0000313" key="2">
    <source>
        <dbReference type="EMBL" id="MCR0984503.1"/>
    </source>
</evidence>
<dbReference type="RefSeq" id="WP_257718156.1">
    <property type="nucleotide sequence ID" value="NZ_JANJOU010000021.1"/>
</dbReference>
<evidence type="ECO:0000313" key="3">
    <source>
        <dbReference type="Proteomes" id="UP001524642"/>
    </source>
</evidence>
<dbReference type="InterPro" id="IPR053146">
    <property type="entry name" value="QDO-like"/>
</dbReference>
<keyword evidence="3" id="KW-1185">Reference proteome</keyword>
<dbReference type="CDD" id="cd02208">
    <property type="entry name" value="cupin_RmlC-like"/>
    <property type="match status" value="1"/>
</dbReference>
<accession>A0ABT1X8R3</accession>
<reference evidence="2 3" key="1">
    <citation type="submission" date="2022-06" db="EMBL/GenBank/DDBJ databases">
        <title>Roseomonas CN29.</title>
        <authorList>
            <person name="Cheng Y."/>
            <person name="He X."/>
        </authorList>
    </citation>
    <scope>NUCLEOTIDE SEQUENCE [LARGE SCALE GENOMIC DNA]</scope>
    <source>
        <strain evidence="2 3">CN29</strain>
    </source>
</reference>
<gene>
    <name evidence="2" type="ORF">NRP21_20810</name>
</gene>
<dbReference type="EMBL" id="JANJOU010000021">
    <property type="protein sequence ID" value="MCR0984503.1"/>
    <property type="molecule type" value="Genomic_DNA"/>
</dbReference>
<dbReference type="SUPFAM" id="SSF51182">
    <property type="entry name" value="RmlC-like cupins"/>
    <property type="match status" value="1"/>
</dbReference>
<sequence>MAFHPWHSLAEEPPILVPEIGLSLRVRLPPEMSGGVLTVIDTENAPGHGPPLHRHGETEVFRVLQGRYLFEVDGRRFEAGAGDVVCIPGGAAHAFLNLTDAPARQTIQILPGMDALGFFTGMGALMRGGIPARDVLNSFGARWGVEFLGPPLRR</sequence>